<protein>
    <submittedName>
        <fullName evidence="7">PLP-dependent aminotransferase family protein</fullName>
    </submittedName>
</protein>
<dbReference type="PROSITE" id="PS50949">
    <property type="entry name" value="HTH_GNTR"/>
    <property type="match status" value="1"/>
</dbReference>
<dbReference type="RefSeq" id="WP_323447109.1">
    <property type="nucleotide sequence ID" value="NZ_BSBI01000004.1"/>
</dbReference>
<evidence type="ECO:0000256" key="5">
    <source>
        <dbReference type="ARBA" id="ARBA00023163"/>
    </source>
</evidence>
<evidence type="ECO:0000256" key="2">
    <source>
        <dbReference type="ARBA" id="ARBA00022898"/>
    </source>
</evidence>
<gene>
    <name evidence="7" type="ORF">SYYSPA8_12060</name>
</gene>
<keyword evidence="2" id="KW-0663">Pyridoxal phosphate</keyword>
<dbReference type="GO" id="GO:0008483">
    <property type="term" value="F:transaminase activity"/>
    <property type="evidence" value="ECO:0007669"/>
    <property type="project" value="UniProtKB-KW"/>
</dbReference>
<evidence type="ECO:0000256" key="3">
    <source>
        <dbReference type="ARBA" id="ARBA00023015"/>
    </source>
</evidence>
<evidence type="ECO:0000313" key="7">
    <source>
        <dbReference type="EMBL" id="GLF95031.1"/>
    </source>
</evidence>
<dbReference type="SUPFAM" id="SSF53383">
    <property type="entry name" value="PLP-dependent transferases"/>
    <property type="match status" value="1"/>
</dbReference>
<keyword evidence="4" id="KW-0238">DNA-binding</keyword>
<dbReference type="InterPro" id="IPR015422">
    <property type="entry name" value="PyrdxlP-dep_Trfase_small"/>
</dbReference>
<dbReference type="InterPro" id="IPR015424">
    <property type="entry name" value="PyrdxlP-dep_Trfase"/>
</dbReference>
<dbReference type="Gene3D" id="1.10.10.10">
    <property type="entry name" value="Winged helix-like DNA-binding domain superfamily/Winged helix DNA-binding domain"/>
    <property type="match status" value="1"/>
</dbReference>
<dbReference type="InterPro" id="IPR015421">
    <property type="entry name" value="PyrdxlP-dep_Trfase_major"/>
</dbReference>
<comment type="caution">
    <text evidence="7">The sequence shown here is derived from an EMBL/GenBank/DDBJ whole genome shotgun (WGS) entry which is preliminary data.</text>
</comment>
<dbReference type="SMART" id="SM00345">
    <property type="entry name" value="HTH_GNTR"/>
    <property type="match status" value="1"/>
</dbReference>
<evidence type="ECO:0000256" key="1">
    <source>
        <dbReference type="ARBA" id="ARBA00005384"/>
    </source>
</evidence>
<dbReference type="Pfam" id="PF00392">
    <property type="entry name" value="GntR"/>
    <property type="match status" value="1"/>
</dbReference>
<sequence length="448" mass="46924">MGDYRRVADTVAAEIEAGRLRPGDRLPTQRDFARRHGIANSTATRVYRELARRGLTAGEVGRGTFVREPTGADAGPLLTEPARTRVDLELNYPVVPEQAALLGAGLGPLLRPDALAGALRPVGAAGTPAARAAAAALLARGGWHPDPGQVLFAGNGRQAISAAVTALVPPGGRLGVEELTYPVLGAIAARLGITLVPLAMDGDGVIPKAVAQAHRAGPLQAIYVQPTVHNPLSLTMTDGRRAHLAEAVRRIGVPVIEDAVWSFLRDDVPPLAALVPERTLLVDSLSKRLAPGLTLGFAVVPPALAAPVSAALRSGGCTPPRFALEAAILWQADGTVAELARAKRRDAAVRQEIARRHLGDFAVRSDPRSYYCWWELPRPWRTDSFVAAAARHGIGVAPAAAFSAGRGRGRTPDAIRLALASPGTEVLGQALETLAGLARSAPEDLVTD</sequence>
<dbReference type="Proteomes" id="UP001291653">
    <property type="component" value="Unassembled WGS sequence"/>
</dbReference>
<keyword evidence="7" id="KW-0032">Aminotransferase</keyword>
<dbReference type="InterPro" id="IPR036390">
    <property type="entry name" value="WH_DNA-bd_sf"/>
</dbReference>
<evidence type="ECO:0000259" key="6">
    <source>
        <dbReference type="PROSITE" id="PS50949"/>
    </source>
</evidence>
<accession>A0ABQ5NYK1</accession>
<evidence type="ECO:0000256" key="4">
    <source>
        <dbReference type="ARBA" id="ARBA00023125"/>
    </source>
</evidence>
<dbReference type="PANTHER" id="PTHR46577">
    <property type="entry name" value="HTH-TYPE TRANSCRIPTIONAL REGULATORY PROTEIN GABR"/>
    <property type="match status" value="1"/>
</dbReference>
<name>A0ABQ5NYK1_9ACTN</name>
<dbReference type="Gene3D" id="3.90.1150.10">
    <property type="entry name" value="Aspartate Aminotransferase, domain 1"/>
    <property type="match status" value="1"/>
</dbReference>
<dbReference type="EMBL" id="BSBI01000004">
    <property type="protein sequence ID" value="GLF95031.1"/>
    <property type="molecule type" value="Genomic_DNA"/>
</dbReference>
<organism evidence="7 8">
    <name type="scientific">Streptomyces yaizuensis</name>
    <dbReference type="NCBI Taxonomy" id="2989713"/>
    <lineage>
        <taxon>Bacteria</taxon>
        <taxon>Bacillati</taxon>
        <taxon>Actinomycetota</taxon>
        <taxon>Actinomycetes</taxon>
        <taxon>Kitasatosporales</taxon>
        <taxon>Streptomycetaceae</taxon>
        <taxon>Streptomyces</taxon>
    </lineage>
</organism>
<comment type="similarity">
    <text evidence="1">In the C-terminal section; belongs to the class-I pyridoxal-phosphate-dependent aminotransferase family.</text>
</comment>
<keyword evidence="8" id="KW-1185">Reference proteome</keyword>
<proteinExistence type="inferred from homology"/>
<dbReference type="SUPFAM" id="SSF46785">
    <property type="entry name" value="Winged helix' DNA-binding domain"/>
    <property type="match status" value="1"/>
</dbReference>
<reference evidence="7 8" key="1">
    <citation type="submission" date="2022-10" db="EMBL/GenBank/DDBJ databases">
        <title>Draft genome sequence of Streptomyces sp. YSPA8.</title>
        <authorList>
            <person name="Moriuchi R."/>
            <person name="Dohra H."/>
            <person name="Yamamura H."/>
            <person name="Kodani S."/>
        </authorList>
    </citation>
    <scope>NUCLEOTIDE SEQUENCE [LARGE SCALE GENOMIC DNA]</scope>
    <source>
        <strain evidence="7 8">YSPA8</strain>
    </source>
</reference>
<keyword evidence="3" id="KW-0805">Transcription regulation</keyword>
<dbReference type="PANTHER" id="PTHR46577:SF1">
    <property type="entry name" value="HTH-TYPE TRANSCRIPTIONAL REGULATORY PROTEIN GABR"/>
    <property type="match status" value="1"/>
</dbReference>
<evidence type="ECO:0000313" key="8">
    <source>
        <dbReference type="Proteomes" id="UP001291653"/>
    </source>
</evidence>
<keyword evidence="5" id="KW-0804">Transcription</keyword>
<dbReference type="CDD" id="cd00609">
    <property type="entry name" value="AAT_like"/>
    <property type="match status" value="1"/>
</dbReference>
<dbReference type="InterPro" id="IPR000524">
    <property type="entry name" value="Tscrpt_reg_HTH_GntR"/>
</dbReference>
<feature type="domain" description="HTH gntR-type" evidence="6">
    <location>
        <begin position="1"/>
        <end position="69"/>
    </location>
</feature>
<dbReference type="Gene3D" id="3.40.640.10">
    <property type="entry name" value="Type I PLP-dependent aspartate aminotransferase-like (Major domain)"/>
    <property type="match status" value="1"/>
</dbReference>
<dbReference type="CDD" id="cd07377">
    <property type="entry name" value="WHTH_GntR"/>
    <property type="match status" value="1"/>
</dbReference>
<keyword evidence="7" id="KW-0808">Transferase</keyword>
<dbReference type="InterPro" id="IPR036388">
    <property type="entry name" value="WH-like_DNA-bd_sf"/>
</dbReference>
<dbReference type="InterPro" id="IPR051446">
    <property type="entry name" value="HTH_trans_reg/aminotransferase"/>
</dbReference>